<dbReference type="GO" id="GO:0016020">
    <property type="term" value="C:membrane"/>
    <property type="evidence" value="ECO:0007669"/>
    <property type="project" value="InterPro"/>
</dbReference>
<dbReference type="GO" id="GO:0140359">
    <property type="term" value="F:ABC-type transporter activity"/>
    <property type="evidence" value="ECO:0007669"/>
    <property type="project" value="InterPro"/>
</dbReference>
<feature type="domain" description="ABC transporter" evidence="1">
    <location>
        <begin position="1"/>
        <end position="188"/>
    </location>
</feature>
<dbReference type="PROSITE" id="PS00211">
    <property type="entry name" value="ABC_TRANSPORTER_1"/>
    <property type="match status" value="1"/>
</dbReference>
<dbReference type="FunFam" id="3.40.50.300:FF:002832">
    <property type="entry name" value="ABC Transporter family"/>
    <property type="match status" value="1"/>
</dbReference>
<dbReference type="GO" id="GO:0005524">
    <property type="term" value="F:ATP binding"/>
    <property type="evidence" value="ECO:0007669"/>
    <property type="project" value="InterPro"/>
</dbReference>
<gene>
    <name evidence="2" type="ORF">CGOC_LOCUS10612</name>
</gene>
<dbReference type="GO" id="GO:0005319">
    <property type="term" value="F:lipid transporter activity"/>
    <property type="evidence" value="ECO:0007669"/>
    <property type="project" value="TreeGrafter"/>
</dbReference>
<dbReference type="GO" id="GO:0016887">
    <property type="term" value="F:ATP hydrolysis activity"/>
    <property type="evidence" value="ECO:0007669"/>
    <property type="project" value="InterPro"/>
</dbReference>
<sequence length="202" mass="22318">MSILCGLYSPTSGTATVYGWDIRKEIQRVRDLLGVCPQYNVLFSHLTVAEQLRLFAALKGTPDSQLDREVEEILTSVSLTDKADALASTLSGGMKRRLSIGIALVGGSRFVILDEPTAGVDVNSRKEIWTLLQNNKKGRTILLSTHHMDEADILSDRIAILSEGRLISLGSSIFLKNKFGEAFQVFACKNVRVNFQNHFCIC</sequence>
<dbReference type="Proteomes" id="UP000271889">
    <property type="component" value="Unassembled WGS sequence"/>
</dbReference>
<evidence type="ECO:0000259" key="1">
    <source>
        <dbReference type="PROSITE" id="PS50893"/>
    </source>
</evidence>
<dbReference type="InterPro" id="IPR027417">
    <property type="entry name" value="P-loop_NTPase"/>
</dbReference>
<dbReference type="SUPFAM" id="SSF52540">
    <property type="entry name" value="P-loop containing nucleoside triphosphate hydrolases"/>
    <property type="match status" value="1"/>
</dbReference>
<dbReference type="InterPro" id="IPR017871">
    <property type="entry name" value="ABC_transporter-like_CS"/>
</dbReference>
<keyword evidence="3" id="KW-1185">Reference proteome</keyword>
<reference evidence="2 3" key="1">
    <citation type="submission" date="2018-11" db="EMBL/GenBank/DDBJ databases">
        <authorList>
            <consortium name="Pathogen Informatics"/>
        </authorList>
    </citation>
    <scope>NUCLEOTIDE SEQUENCE [LARGE SCALE GENOMIC DNA]</scope>
</reference>
<organism evidence="2 3">
    <name type="scientific">Cylicostephanus goldi</name>
    <name type="common">Nematode worm</name>
    <dbReference type="NCBI Taxonomy" id="71465"/>
    <lineage>
        <taxon>Eukaryota</taxon>
        <taxon>Metazoa</taxon>
        <taxon>Ecdysozoa</taxon>
        <taxon>Nematoda</taxon>
        <taxon>Chromadorea</taxon>
        <taxon>Rhabditida</taxon>
        <taxon>Rhabditina</taxon>
        <taxon>Rhabditomorpha</taxon>
        <taxon>Strongyloidea</taxon>
        <taxon>Strongylidae</taxon>
        <taxon>Cylicostephanus</taxon>
    </lineage>
</organism>
<dbReference type="PANTHER" id="PTHR19229">
    <property type="entry name" value="ATP-BINDING CASSETTE TRANSPORTER SUBFAMILY A ABCA"/>
    <property type="match status" value="1"/>
</dbReference>
<dbReference type="AlphaFoldDB" id="A0A3P7QAA7"/>
<name>A0A3P7QAA7_CYLGO</name>
<dbReference type="EMBL" id="UYRV01112158">
    <property type="protein sequence ID" value="VDN27279.1"/>
    <property type="molecule type" value="Genomic_DNA"/>
</dbReference>
<dbReference type="Gene3D" id="3.40.50.300">
    <property type="entry name" value="P-loop containing nucleotide triphosphate hydrolases"/>
    <property type="match status" value="1"/>
</dbReference>
<dbReference type="InterPro" id="IPR026082">
    <property type="entry name" value="ABCA"/>
</dbReference>
<evidence type="ECO:0000313" key="2">
    <source>
        <dbReference type="EMBL" id="VDN27279.1"/>
    </source>
</evidence>
<proteinExistence type="predicted"/>
<dbReference type="Pfam" id="PF00005">
    <property type="entry name" value="ABC_tran"/>
    <property type="match status" value="1"/>
</dbReference>
<dbReference type="CDD" id="cd03263">
    <property type="entry name" value="ABC_subfamily_A"/>
    <property type="match status" value="1"/>
</dbReference>
<evidence type="ECO:0000313" key="3">
    <source>
        <dbReference type="Proteomes" id="UP000271889"/>
    </source>
</evidence>
<dbReference type="InterPro" id="IPR003439">
    <property type="entry name" value="ABC_transporter-like_ATP-bd"/>
</dbReference>
<protein>
    <recommendedName>
        <fullName evidence="1">ABC transporter domain-containing protein</fullName>
    </recommendedName>
</protein>
<dbReference type="PROSITE" id="PS50893">
    <property type="entry name" value="ABC_TRANSPORTER_2"/>
    <property type="match status" value="1"/>
</dbReference>
<accession>A0A3P7QAA7</accession>
<dbReference type="OrthoDB" id="416154at2759"/>